<keyword evidence="7" id="KW-0809">Transit peptide</keyword>
<feature type="domain" description="Glycine cleavage system P-protein N-terminal" evidence="8">
    <location>
        <begin position="552"/>
        <end position="810"/>
    </location>
</feature>
<dbReference type="Gene3D" id="3.40.640.10">
    <property type="entry name" value="Type I PLP-dependent aspartate aminotransferase-like (Major domain)"/>
    <property type="match status" value="2"/>
</dbReference>
<keyword evidence="3 6" id="KW-0663">Pyridoxal phosphate</keyword>
<dbReference type="HAMAP" id="MF_00711">
    <property type="entry name" value="GcvP"/>
    <property type="match status" value="1"/>
</dbReference>
<dbReference type="FunFam" id="3.40.640.10:FF:000007">
    <property type="entry name" value="glycine dehydrogenase (Decarboxylating), mitochondrial"/>
    <property type="match status" value="1"/>
</dbReference>
<comment type="catalytic activity">
    <reaction evidence="5 7">
        <text>N(6)-[(R)-lipoyl]-L-lysyl-[glycine-cleavage complex H protein] + glycine + H(+) = N(6)-[(R)-S(8)-aminomethyldihydrolipoyl]-L-lysyl-[glycine-cleavage complex H protein] + CO2</text>
        <dbReference type="Rhea" id="RHEA:24304"/>
        <dbReference type="Rhea" id="RHEA-COMP:10494"/>
        <dbReference type="Rhea" id="RHEA-COMP:10495"/>
        <dbReference type="ChEBI" id="CHEBI:15378"/>
        <dbReference type="ChEBI" id="CHEBI:16526"/>
        <dbReference type="ChEBI" id="CHEBI:57305"/>
        <dbReference type="ChEBI" id="CHEBI:83099"/>
        <dbReference type="ChEBI" id="CHEBI:83143"/>
        <dbReference type="EC" id="1.4.4.2"/>
    </reaction>
</comment>
<dbReference type="InterPro" id="IPR049315">
    <property type="entry name" value="GDC-P_N"/>
</dbReference>
<feature type="domain" description="Glycine cleavage system P-protein N-terminal" evidence="8">
    <location>
        <begin position="78"/>
        <end position="514"/>
    </location>
</feature>
<keyword evidence="7" id="KW-0496">Mitochondrion</keyword>
<dbReference type="GO" id="GO:0004375">
    <property type="term" value="F:glycine dehydrogenase (decarboxylating) activity"/>
    <property type="evidence" value="ECO:0007669"/>
    <property type="project" value="UniProtKB-UniRule"/>
</dbReference>
<dbReference type="InterPro" id="IPR020581">
    <property type="entry name" value="GDC_P"/>
</dbReference>
<sequence>MSTRLLASSSSSIQAIRRRLLSNPTSSFVAVRSKNSHGALTAASAVNANDAGNLRSFHSGSICTSSADALDMIDTFARRHMGPRLEESTSMLQTIGFESFDELVNSTVPADIMTDKPLVLEDPMSESEALHQIRKFADRNKVMKSYIGQGYFDTQVPTVILRNMLENPGWYTAYTPYQAEISQGRLEMLLNFQTLVVDLTGLPMAVASLLDESSAAAEAMQMCFALKGGRGKNKKNKFFISNDVHPQTIGLIETRATAIGIEIVKGDHSDVDLSGKDFCGAIVQYPNTYGAVESDGESYKSFTARAHESDAMVIAATDLLALTKLAPPSSWGADIAVGSAQRFGVPMGFGGPHAGFLSTSDKYSRKMPGRIIGVTVDSSGKPCLRMAMQTREQHIRRDKATSNICTAQALLANMAAAYAIYHGPEGLAEIGGRVHALARVAARELNEAGFKLARNESGEFFDTITVDVSSKGLTAAEVQAGAVEAGANVRIIDENTVGVSMGEGITRDDLFALLCHAFRLDAPDVTAEDGSLTTIPSKHAREGEILTHPIFHQHRSETQMLRYLKSLENKDLSLNHSMISLGSCTMKLNATSEMIPVTWPEFCNIHPFAPHDQVKGYHELIEDLNTDLAEITGFAAVSAQPNSGATGEYAGLLAIKDYLESKGEGHRNICLIPKSAHGTNPASAVMAGMKVVVVNNDDEGNIDMEDLTLKIEKHRDNLAAFMVTYPSTFGVFEEGIKEIINSIHEAGGQVYMDGANMNAQVGLTSPGLIGADVCHLNLHKTFCIPHGGGGPGVGSIGVASHLAPFLPGHISDPEASGKLCGNELCVPKKNGAIAGAPFGSAAILPISWMYIKMLGEPGLKLATGQAILNANYMAARLNGAYDVLFVGKNGQCAHEFILDLRPLKSSTGVTEEDVAKRLQDYGFHSPTMSWPVAGTLMVEPTESEDLQELDRFCDAMLSIRKEIDDIGSGRIAYEESALHNAPHTLDDLMADKWDHPYTRETACYPAPWIKSNKFWPTCGRVDNVYGDRNLVCTCPPLEAYEDEDEIKKVA</sequence>
<comment type="cofactor">
    <cofactor evidence="1 6 7">
        <name>pyridoxal 5'-phosphate</name>
        <dbReference type="ChEBI" id="CHEBI:597326"/>
    </cofactor>
</comment>
<dbReference type="CDD" id="cd00613">
    <property type="entry name" value="GDC-P"/>
    <property type="match status" value="2"/>
</dbReference>
<comment type="similarity">
    <text evidence="2 7">Belongs to the GcvP family.</text>
</comment>
<proteinExistence type="inferred from homology"/>
<comment type="function">
    <text evidence="7">The glycine cleavage system catalyzes the degradation of glycine.</text>
</comment>
<dbReference type="FunFam" id="3.90.1150.10:FF:000007">
    <property type="entry name" value="Glycine dehydrogenase (decarboxylating), mitochondrial"/>
    <property type="match status" value="1"/>
</dbReference>
<name>A0A7S4AFU5_9STRA</name>
<feature type="domain" description="Glycine dehydrogenase C-terminal" evidence="9">
    <location>
        <begin position="862"/>
        <end position="983"/>
    </location>
</feature>
<organism evidence="10">
    <name type="scientific">Pseudo-nitzschia australis</name>
    <dbReference type="NCBI Taxonomy" id="44445"/>
    <lineage>
        <taxon>Eukaryota</taxon>
        <taxon>Sar</taxon>
        <taxon>Stramenopiles</taxon>
        <taxon>Ochrophyta</taxon>
        <taxon>Bacillariophyta</taxon>
        <taxon>Bacillariophyceae</taxon>
        <taxon>Bacillariophycidae</taxon>
        <taxon>Bacillariales</taxon>
        <taxon>Bacillariaceae</taxon>
        <taxon>Pseudo-nitzschia</taxon>
    </lineage>
</organism>
<gene>
    <name evidence="10" type="ORF">PAUS00366_LOCUS7045</name>
</gene>
<feature type="modified residue" description="N6-(pyridoxal phosphate)lysine" evidence="6">
    <location>
        <position position="780"/>
    </location>
</feature>
<dbReference type="PANTHER" id="PTHR11773">
    <property type="entry name" value="GLYCINE DEHYDROGENASE, DECARBOXYLATING"/>
    <property type="match status" value="1"/>
</dbReference>
<dbReference type="PANTHER" id="PTHR11773:SF1">
    <property type="entry name" value="GLYCINE DEHYDROGENASE (DECARBOXYLATING), MITOCHONDRIAL"/>
    <property type="match status" value="1"/>
</dbReference>
<dbReference type="GO" id="GO:0005739">
    <property type="term" value="C:mitochondrion"/>
    <property type="evidence" value="ECO:0007669"/>
    <property type="project" value="UniProtKB-SubCell"/>
</dbReference>
<evidence type="ECO:0000256" key="1">
    <source>
        <dbReference type="ARBA" id="ARBA00001933"/>
    </source>
</evidence>
<evidence type="ECO:0000259" key="8">
    <source>
        <dbReference type="Pfam" id="PF02347"/>
    </source>
</evidence>
<dbReference type="Pfam" id="PF02347">
    <property type="entry name" value="GDC-P"/>
    <property type="match status" value="2"/>
</dbReference>
<dbReference type="InterPro" id="IPR049316">
    <property type="entry name" value="GDC-P_C"/>
</dbReference>
<evidence type="ECO:0000256" key="3">
    <source>
        <dbReference type="ARBA" id="ARBA00022898"/>
    </source>
</evidence>
<evidence type="ECO:0000256" key="2">
    <source>
        <dbReference type="ARBA" id="ARBA00010756"/>
    </source>
</evidence>
<dbReference type="GO" id="GO:0005960">
    <property type="term" value="C:glycine cleavage complex"/>
    <property type="evidence" value="ECO:0007669"/>
    <property type="project" value="TreeGrafter"/>
</dbReference>
<dbReference type="GO" id="GO:0030170">
    <property type="term" value="F:pyridoxal phosphate binding"/>
    <property type="evidence" value="ECO:0007669"/>
    <property type="project" value="TreeGrafter"/>
</dbReference>
<dbReference type="AlphaFoldDB" id="A0A7S4AFU5"/>
<dbReference type="InterPro" id="IPR015422">
    <property type="entry name" value="PyrdxlP-dep_Trfase_small"/>
</dbReference>
<evidence type="ECO:0000256" key="6">
    <source>
        <dbReference type="PIRSR" id="PIRSR603437-50"/>
    </source>
</evidence>
<dbReference type="FunFam" id="3.40.640.10:FF:000005">
    <property type="entry name" value="Glycine dehydrogenase (decarboxylating), mitochondrial"/>
    <property type="match status" value="1"/>
</dbReference>
<keyword evidence="4 7" id="KW-0560">Oxidoreductase</keyword>
<dbReference type="InterPro" id="IPR015421">
    <property type="entry name" value="PyrdxlP-dep_Trfase_major"/>
</dbReference>
<dbReference type="NCBIfam" id="TIGR00461">
    <property type="entry name" value="gcvP"/>
    <property type="match status" value="1"/>
</dbReference>
<evidence type="ECO:0000259" key="9">
    <source>
        <dbReference type="Pfam" id="PF21478"/>
    </source>
</evidence>
<dbReference type="InterPro" id="IPR015424">
    <property type="entry name" value="PyrdxlP-dep_Trfase"/>
</dbReference>
<dbReference type="Gene3D" id="3.90.1150.10">
    <property type="entry name" value="Aspartate Aminotransferase, domain 1"/>
    <property type="match status" value="2"/>
</dbReference>
<dbReference type="InterPro" id="IPR003437">
    <property type="entry name" value="GcvP"/>
</dbReference>
<reference evidence="10" key="1">
    <citation type="submission" date="2021-01" db="EMBL/GenBank/DDBJ databases">
        <authorList>
            <person name="Corre E."/>
            <person name="Pelletier E."/>
            <person name="Niang G."/>
            <person name="Scheremetjew M."/>
            <person name="Finn R."/>
            <person name="Kale V."/>
            <person name="Holt S."/>
            <person name="Cochrane G."/>
            <person name="Meng A."/>
            <person name="Brown T."/>
            <person name="Cohen L."/>
        </authorList>
    </citation>
    <scope>NUCLEOTIDE SEQUENCE</scope>
    <source>
        <strain evidence="10">10249 10 AB</strain>
    </source>
</reference>
<evidence type="ECO:0000313" key="10">
    <source>
        <dbReference type="EMBL" id="CAE0714293.1"/>
    </source>
</evidence>
<evidence type="ECO:0000256" key="4">
    <source>
        <dbReference type="ARBA" id="ARBA00023002"/>
    </source>
</evidence>
<dbReference type="SUPFAM" id="SSF53383">
    <property type="entry name" value="PLP-dependent transferases"/>
    <property type="match status" value="2"/>
</dbReference>
<accession>A0A7S4AFU5</accession>
<evidence type="ECO:0000256" key="5">
    <source>
        <dbReference type="ARBA" id="ARBA00049026"/>
    </source>
</evidence>
<evidence type="ECO:0000256" key="7">
    <source>
        <dbReference type="RuleBase" id="RU364056"/>
    </source>
</evidence>
<comment type="subunit">
    <text evidence="7">The glycine cleavage system is composed of four proteins: P, T, L and H.</text>
</comment>
<dbReference type="Pfam" id="PF21478">
    <property type="entry name" value="GcvP2_C"/>
    <property type="match status" value="1"/>
</dbReference>
<dbReference type="EC" id="1.4.4.2" evidence="7"/>
<dbReference type="GO" id="GO:0019464">
    <property type="term" value="P:glycine decarboxylation via glycine cleavage system"/>
    <property type="evidence" value="ECO:0007669"/>
    <property type="project" value="TreeGrafter"/>
</dbReference>
<dbReference type="EMBL" id="HBIX01009200">
    <property type="protein sequence ID" value="CAE0714293.1"/>
    <property type="molecule type" value="Transcribed_RNA"/>
</dbReference>
<protein>
    <recommendedName>
        <fullName evidence="7">Glycine cleavage system P protein</fullName>
        <ecNumber evidence="7">1.4.4.2</ecNumber>
    </recommendedName>
</protein>
<comment type="subcellular location">
    <subcellularLocation>
        <location evidence="7">Mitochondrion</location>
    </subcellularLocation>
</comment>
<dbReference type="GO" id="GO:0016594">
    <property type="term" value="F:glycine binding"/>
    <property type="evidence" value="ECO:0007669"/>
    <property type="project" value="TreeGrafter"/>
</dbReference>